<evidence type="ECO:0000256" key="4">
    <source>
        <dbReference type="ARBA" id="ARBA00023078"/>
    </source>
</evidence>
<proteinExistence type="inferred from homology"/>
<dbReference type="Proteomes" id="UP001159387">
    <property type="component" value="Unassembled WGS sequence"/>
</dbReference>
<dbReference type="SUPFAM" id="SSF81585">
    <property type="entry name" value="PsbU/PolX domain-like"/>
    <property type="match status" value="1"/>
</dbReference>
<evidence type="ECO:0000256" key="6">
    <source>
        <dbReference type="ARBA" id="ARBA00023276"/>
    </source>
</evidence>
<dbReference type="Gene3D" id="1.10.150.320">
    <property type="entry name" value="Photosystem II 12 kDa extrinsic protein"/>
    <property type="match status" value="1"/>
</dbReference>
<evidence type="ECO:0000256" key="3">
    <source>
        <dbReference type="ARBA" id="ARBA00022982"/>
    </source>
</evidence>
<dbReference type="EMBL" id="JANQDH010000086">
    <property type="protein sequence ID" value="MDH6061306.1"/>
    <property type="molecule type" value="Genomic_DNA"/>
</dbReference>
<organism evidence="7 8">
    <name type="scientific">Chrysosporum bergii ANA360D</name>
    <dbReference type="NCBI Taxonomy" id="617107"/>
    <lineage>
        <taxon>Bacteria</taxon>
        <taxon>Bacillati</taxon>
        <taxon>Cyanobacteriota</taxon>
        <taxon>Cyanophyceae</taxon>
        <taxon>Nostocales</taxon>
        <taxon>Nodulariaceae</taxon>
        <taxon>Chrysosporum</taxon>
    </lineage>
</organism>
<dbReference type="InterPro" id="IPR010527">
    <property type="entry name" value="PSII_PsbU"/>
</dbReference>
<keyword evidence="6" id="KW-0602">Photosynthesis</keyword>
<evidence type="ECO:0000256" key="5">
    <source>
        <dbReference type="ARBA" id="ARBA00023136"/>
    </source>
</evidence>
<gene>
    <name evidence="7" type="primary">psbU</name>
    <name evidence="7" type="ORF">NWP17_12815</name>
</gene>
<evidence type="ECO:0000313" key="7">
    <source>
        <dbReference type="EMBL" id="MDH6061306.1"/>
    </source>
</evidence>
<dbReference type="Pfam" id="PF06514">
    <property type="entry name" value="PsbU"/>
    <property type="match status" value="1"/>
</dbReference>
<keyword evidence="4" id="KW-0793">Thylakoid</keyword>
<dbReference type="NCBIfam" id="NF002708">
    <property type="entry name" value="PRK02515.1"/>
    <property type="match status" value="1"/>
</dbReference>
<protein>
    <submittedName>
        <fullName evidence="7">Photosystem II complex extrinsic protein PsbU</fullName>
    </submittedName>
</protein>
<dbReference type="GO" id="GO:0019898">
    <property type="term" value="C:extrinsic component of membrane"/>
    <property type="evidence" value="ECO:0007669"/>
    <property type="project" value="InterPro"/>
</dbReference>
<dbReference type="RefSeq" id="WP_280655282.1">
    <property type="nucleotide sequence ID" value="NZ_JANQDH010000086.1"/>
</dbReference>
<evidence type="ECO:0000256" key="2">
    <source>
        <dbReference type="ARBA" id="ARBA00010827"/>
    </source>
</evidence>
<dbReference type="GO" id="GO:0009654">
    <property type="term" value="C:photosystem II oxygen evolving complex"/>
    <property type="evidence" value="ECO:0007669"/>
    <property type="project" value="InterPro"/>
</dbReference>
<dbReference type="AlphaFoldDB" id="A0AA43GTZ4"/>
<keyword evidence="6" id="KW-0604">Photosystem II</keyword>
<keyword evidence="8" id="KW-1185">Reference proteome</keyword>
<keyword evidence="3" id="KW-0249">Electron transport</keyword>
<sequence length="129" mass="14465">MQVGTRLLMFLSAVFVILGIILSQPTLADGLKVDNFSNLIALQNSAEDKLGTDFGRKINLNNASRREFKQYPGLYPTLAVWIVKNSPYKKVEDVLKISGLTDGQVEVLRSNLDHFTVEEHNFSGLEERP</sequence>
<keyword evidence="3" id="KW-0813">Transport</keyword>
<accession>A0AA43GTZ4</accession>
<keyword evidence="5" id="KW-0472">Membrane</keyword>
<evidence type="ECO:0000313" key="8">
    <source>
        <dbReference type="Proteomes" id="UP001159387"/>
    </source>
</evidence>
<name>A0AA43GTZ4_9CYAN</name>
<evidence type="ECO:0000256" key="1">
    <source>
        <dbReference type="ARBA" id="ARBA00004170"/>
    </source>
</evidence>
<comment type="caution">
    <text evidence="7">The sequence shown here is derived from an EMBL/GenBank/DDBJ whole genome shotgun (WGS) entry which is preliminary data.</text>
</comment>
<comment type="subcellular location">
    <subcellularLocation>
        <location evidence="1">Membrane</location>
        <topology evidence="1">Peripheral membrane protein</topology>
    </subcellularLocation>
</comment>
<dbReference type="GO" id="GO:0015979">
    <property type="term" value="P:photosynthesis"/>
    <property type="evidence" value="ECO:0007669"/>
    <property type="project" value="InterPro"/>
</dbReference>
<reference evidence="7 8" key="1">
    <citation type="journal article" date="2023" name="J. Phycol.">
        <title>Chrysosporum ovalisporum is synonymous with the true-branching cyanobacterium Umezakia natans (Nostocales/Aphanizomenonaceae).</title>
        <authorList>
            <person name="McGregor G.B."/>
            <person name="Sendall B.C."/>
            <person name="Niiyama Y."/>
            <person name="Tuji A."/>
            <person name="Willis A."/>
        </authorList>
    </citation>
    <scope>NUCLEOTIDE SEQUENCE [LARGE SCALE GENOMIC DNA]</scope>
    <source>
        <strain evidence="7 8">ANA360D</strain>
    </source>
</reference>
<comment type="similarity">
    <text evidence="2">Belongs to the PsbU family.</text>
</comment>
<dbReference type="GO" id="GO:0042549">
    <property type="term" value="P:photosystem II stabilization"/>
    <property type="evidence" value="ECO:0007669"/>
    <property type="project" value="InterPro"/>
</dbReference>